<accession>A0A423ULF7</accession>
<reference evidence="3" key="2">
    <citation type="journal article" date="2019" name="Int. J. Syst. Evol. Microbiol.">
        <title>Gordonibacter faecihominis is a later heterotypic synonym of Gordonibacter urolithinfaciens.</title>
        <authorList>
            <person name="Danylec N."/>
            <person name="Stoll D.A."/>
            <person name="Huch M."/>
        </authorList>
    </citation>
    <scope>NUCLEOTIDE SEQUENCE</scope>
    <source>
        <strain evidence="3">DSM 27213</strain>
    </source>
</reference>
<dbReference type="EMBL" id="QIBW01000005">
    <property type="protein sequence ID" value="ROT90581.1"/>
    <property type="molecule type" value="Genomic_DNA"/>
</dbReference>
<dbReference type="Pfam" id="PF01370">
    <property type="entry name" value="Epimerase"/>
    <property type="match status" value="1"/>
</dbReference>
<feature type="domain" description="NAD-dependent epimerase/dehydratase" evidence="1">
    <location>
        <begin position="2"/>
        <end position="250"/>
    </location>
</feature>
<dbReference type="Gene3D" id="3.40.50.720">
    <property type="entry name" value="NAD(P)-binding Rossmann-like Domain"/>
    <property type="match status" value="1"/>
</dbReference>
<dbReference type="InterPro" id="IPR001509">
    <property type="entry name" value="Epimerase_deHydtase"/>
</dbReference>
<dbReference type="PANTHER" id="PTHR43245">
    <property type="entry name" value="BIFUNCTIONAL POLYMYXIN RESISTANCE PROTEIN ARNA"/>
    <property type="match status" value="1"/>
</dbReference>
<comment type="caution">
    <text evidence="3">The sequence shown here is derived from an EMBL/GenBank/DDBJ whole genome shotgun (WGS) entry which is preliminary data.</text>
</comment>
<dbReference type="AlphaFoldDB" id="A0A423ULF7"/>
<evidence type="ECO:0000259" key="1">
    <source>
        <dbReference type="Pfam" id="PF01370"/>
    </source>
</evidence>
<evidence type="ECO:0000313" key="5">
    <source>
        <dbReference type="Proteomes" id="UP000462865"/>
    </source>
</evidence>
<reference evidence="3" key="3">
    <citation type="journal article" date="2019" name="Microbiol. Resour. Announc.">
        <title>Draft Genome Sequences of Type Strains of Gordonibacter faecihominis, Paraeggerthella hongkongensis, Parvibacter caecicola,Slackia equolifaciens, Slackia faecicanis, and Slackia isoflavoniconvertens.</title>
        <authorList>
            <person name="Danylec N."/>
            <person name="Stoll D.A."/>
            <person name="Dotsch A."/>
            <person name="Huch M."/>
        </authorList>
    </citation>
    <scope>NUCLEOTIDE SEQUENCE</scope>
    <source>
        <strain evidence="3">DSM 27213</strain>
    </source>
</reference>
<proteinExistence type="predicted"/>
<evidence type="ECO:0000313" key="2">
    <source>
        <dbReference type="EMBL" id="MSA94618.1"/>
    </source>
</evidence>
<dbReference type="RefSeq" id="WP_096226854.1">
    <property type="nucleotide sequence ID" value="NZ_CP168029.1"/>
</dbReference>
<name>A0A423ULF7_9ACTN</name>
<dbReference type="Proteomes" id="UP000285258">
    <property type="component" value="Unassembled WGS sequence"/>
</dbReference>
<evidence type="ECO:0000313" key="3">
    <source>
        <dbReference type="EMBL" id="ROT90581.1"/>
    </source>
</evidence>
<protein>
    <submittedName>
        <fullName evidence="2 3">NAD(P)-dependent oxidoreductase</fullName>
    </submittedName>
</protein>
<dbReference type="SUPFAM" id="SSF51735">
    <property type="entry name" value="NAD(P)-binding Rossmann-fold domains"/>
    <property type="match status" value="1"/>
</dbReference>
<reference evidence="2 5" key="4">
    <citation type="journal article" date="2019" name="Nat. Med.">
        <title>A library of human gut bacterial isolates paired with longitudinal multiomics data enables mechanistic microbiome research.</title>
        <authorList>
            <person name="Poyet M."/>
            <person name="Groussin M."/>
            <person name="Gibbons S.M."/>
            <person name="Avila-Pacheco J."/>
            <person name="Jiang X."/>
            <person name="Kearney S.M."/>
            <person name="Perrotta A.R."/>
            <person name="Berdy B."/>
            <person name="Zhao S."/>
            <person name="Lieberman T.D."/>
            <person name="Swanson P.K."/>
            <person name="Smith M."/>
            <person name="Roesemann S."/>
            <person name="Alexander J.E."/>
            <person name="Rich S.A."/>
            <person name="Livny J."/>
            <person name="Vlamakis H."/>
            <person name="Clish C."/>
            <person name="Bullock K."/>
            <person name="Deik A."/>
            <person name="Scott J."/>
            <person name="Pierce K.A."/>
            <person name="Xavier R.J."/>
            <person name="Alm E.J."/>
        </authorList>
    </citation>
    <scope>NUCLEOTIDE SEQUENCE [LARGE SCALE GENOMIC DNA]</scope>
    <source>
        <strain evidence="2 5">BIOML-A1</strain>
    </source>
</reference>
<evidence type="ECO:0000313" key="4">
    <source>
        <dbReference type="Proteomes" id="UP000285258"/>
    </source>
</evidence>
<reference evidence="4" key="1">
    <citation type="submission" date="2018-05" db="EMBL/GenBank/DDBJ databases">
        <title>Genome Sequencing of selected type strains of the family Eggerthellaceae.</title>
        <authorList>
            <person name="Danylec N."/>
            <person name="Stoll D.A."/>
            <person name="Doetsch A."/>
            <person name="Huch M."/>
        </authorList>
    </citation>
    <scope>NUCLEOTIDE SEQUENCE [LARGE SCALE GENOMIC DNA]</scope>
    <source>
        <strain evidence="4">DSM 27213</strain>
    </source>
</reference>
<organism evidence="3 4">
    <name type="scientific">Gordonibacter urolithinfaciens</name>
    <dbReference type="NCBI Taxonomy" id="1335613"/>
    <lineage>
        <taxon>Bacteria</taxon>
        <taxon>Bacillati</taxon>
        <taxon>Actinomycetota</taxon>
        <taxon>Coriobacteriia</taxon>
        <taxon>Eggerthellales</taxon>
        <taxon>Eggerthellaceae</taxon>
        <taxon>Gordonibacter</taxon>
    </lineage>
</organism>
<dbReference type="Proteomes" id="UP000462865">
    <property type="component" value="Unassembled WGS sequence"/>
</dbReference>
<dbReference type="InterPro" id="IPR036291">
    <property type="entry name" value="NAD(P)-bd_dom_sf"/>
</dbReference>
<dbReference type="InterPro" id="IPR050177">
    <property type="entry name" value="Lipid_A_modif_metabolic_enz"/>
</dbReference>
<sequence>MIVVIGATGFIGMYTVDELIKAGKDVVATGRNERLGAKLEDMGARFVRLDMTKPEDFDLLPTEGVEGVLLPAGLLPANATADLEDEENAADYFEVNVIGTINVLEYCRKNGIKKIISTCSYSDVSGAWGKGYAITEDEPRDFKFTGDHSVYVISKNAANDVIEYYNQQHGLQGSVFRLPPVYGVGPHGTILVNGKPYKSGIATFIDNAEAGLDIELWGDPHITRDIVYVKDVARAFRLALESDAARGLYNMTSGTSLDLEDQAKAVIEVFGKGKGSRIVYRPDKPNNTPSFLYDMSKAKRDFGFEPRFTNYVEMMRDYKAELESGRWELLEESGKAKG</sequence>
<gene>
    <name evidence="3" type="ORF">DMP12_06140</name>
    <name evidence="2" type="ORF">GKG38_06010</name>
</gene>
<dbReference type="EMBL" id="WKZA01000019">
    <property type="protein sequence ID" value="MSA94618.1"/>
    <property type="molecule type" value="Genomic_DNA"/>
</dbReference>